<dbReference type="SUPFAM" id="SSF54368">
    <property type="entry name" value="Glutamine synthetase, N-terminal domain"/>
    <property type="match status" value="1"/>
</dbReference>
<accession>A0A5R9GSQ3</accession>
<dbReference type="PANTHER" id="PTHR43407">
    <property type="entry name" value="GLUTAMINE SYNTHETASE"/>
    <property type="match status" value="1"/>
</dbReference>
<keyword evidence="9 12" id="KW-0436">Ligase</keyword>
<evidence type="ECO:0000259" key="11">
    <source>
        <dbReference type="PROSITE" id="PS51987"/>
    </source>
</evidence>
<evidence type="ECO:0000313" key="13">
    <source>
        <dbReference type="Proteomes" id="UP000306585"/>
    </source>
</evidence>
<dbReference type="SMART" id="SM01230">
    <property type="entry name" value="Gln-synt_C"/>
    <property type="match status" value="1"/>
</dbReference>
<comment type="cofactor">
    <cofactor evidence="4">
        <name>Mg(2+)</name>
        <dbReference type="ChEBI" id="CHEBI:18420"/>
    </cofactor>
    <text evidence="4">Binds 2 Mg(2+) ions per subunit.</text>
</comment>
<dbReference type="GO" id="GO:0004356">
    <property type="term" value="F:glutamine synthetase activity"/>
    <property type="evidence" value="ECO:0007669"/>
    <property type="project" value="UniProtKB-EC"/>
</dbReference>
<sequence length="482" mass="53714">MKEYIVSNAVQKVFDLIKENECEFVDVRFTDTRGKWQHVTYPIHQLSEDSFEDGFAFDGSSVAGWCDINNSDMALIPDPASANIDPFFEASTLVLVAQVIDPITGQEYNRCPRQIAQKALNYIRSAGIADTAYFGPELEFFIFDGIRWNNDMGGCGYQIESEEAAWNSGKNFADASEGMMRNSGHRPRVKGGYFPVPPIDSLHEIRSDMSLVMSDLGIHMEAHHHEVATAGQCELAMKFAELIQKADEVQWYKYVVHNVAHAHGKTATFMPKPIYGDNGSAMHVHQSLWLNGKNLFAGDKYANLSQEALWYIGGIIKHAKALNAITNASTNSYKRLVPGFEAPVMLAYSNRNRSASIRIPVVNSNPARRIEVRFPDCTSNPYLAFTAMMLAGLDGIANKIDPGAAADKNLYDLPPEEGKLIPTVCGGLEEALIALDADRDFLKVGGVMDDDMIDAYIELKMEELNEVRMRPHPKEMELYYSC</sequence>
<keyword evidence="4" id="KW-0460">Magnesium</keyword>
<dbReference type="InterPro" id="IPR001637">
    <property type="entry name" value="Gln_synth_I_adenylation_site"/>
</dbReference>
<dbReference type="GO" id="GO:0019740">
    <property type="term" value="P:nitrogen utilization"/>
    <property type="evidence" value="ECO:0007669"/>
    <property type="project" value="TreeGrafter"/>
</dbReference>
<dbReference type="PANTHER" id="PTHR43407:SF2">
    <property type="entry name" value="GLUTAMINE SYNTHETASE"/>
    <property type="match status" value="1"/>
</dbReference>
<evidence type="ECO:0000256" key="6">
    <source>
        <dbReference type="PROSITE-ProRule" id="PRU01330"/>
    </source>
</evidence>
<dbReference type="PROSITE" id="PS00182">
    <property type="entry name" value="GLNA_ADENYLATION"/>
    <property type="match status" value="1"/>
</dbReference>
<keyword evidence="5" id="KW-0597">Phosphoprotein</keyword>
<feature type="binding site" evidence="3">
    <location>
        <position position="221"/>
    </location>
    <ligand>
        <name>ATP</name>
        <dbReference type="ChEBI" id="CHEBI:30616"/>
    </ligand>
</feature>
<reference evidence="12 13" key="1">
    <citation type="journal article" date="2019" name="Appl. Environ. Microbiol.">
        <title>Environmental Evidence and Genomic Insight of Iron-oxidizing Bacteria Preference Towards More Corrosion Resistant Stainless Steel at Higher Salinities.</title>
        <authorList>
            <person name="Garrison C.E."/>
            <person name="Price K.A."/>
            <person name="Field E.K."/>
        </authorList>
    </citation>
    <scope>NUCLEOTIDE SEQUENCE [LARGE SCALE GENOMIC DNA]</scope>
    <source>
        <strain evidence="12 13">P3</strain>
    </source>
</reference>
<feature type="binding site" evidence="4">
    <location>
        <position position="371"/>
    </location>
    <ligand>
        <name>Mg(2+)</name>
        <dbReference type="ChEBI" id="CHEBI:18420"/>
        <label>1</label>
    </ligand>
</feature>
<feature type="binding site" evidence="2">
    <location>
        <position position="341"/>
    </location>
    <ligand>
        <name>L-glutamate</name>
        <dbReference type="ChEBI" id="CHEBI:29985"/>
    </ligand>
</feature>
<dbReference type="PROSITE" id="PS51987">
    <property type="entry name" value="GS_CATALYTIC"/>
    <property type="match status" value="1"/>
</dbReference>
<evidence type="ECO:0000256" key="3">
    <source>
        <dbReference type="PIRSR" id="PIRSR604809-2"/>
    </source>
</evidence>
<comment type="subunit">
    <text evidence="8">Oligomer of 12 subunits arranged in the form of two hexagons.</text>
</comment>
<dbReference type="Gene3D" id="3.10.20.70">
    <property type="entry name" value="Glutamine synthetase, N-terminal domain"/>
    <property type="match status" value="1"/>
</dbReference>
<dbReference type="PROSITE" id="PS51986">
    <property type="entry name" value="GS_BETA_GRASP"/>
    <property type="match status" value="1"/>
</dbReference>
<dbReference type="InterPro" id="IPR004809">
    <property type="entry name" value="Gln_synth_I"/>
</dbReference>
<comment type="catalytic activity">
    <reaction evidence="9">
        <text>L-glutamate + NH4(+) + ATP = L-glutamine + ADP + phosphate + H(+)</text>
        <dbReference type="Rhea" id="RHEA:16169"/>
        <dbReference type="ChEBI" id="CHEBI:15378"/>
        <dbReference type="ChEBI" id="CHEBI:28938"/>
        <dbReference type="ChEBI" id="CHEBI:29985"/>
        <dbReference type="ChEBI" id="CHEBI:30616"/>
        <dbReference type="ChEBI" id="CHEBI:43474"/>
        <dbReference type="ChEBI" id="CHEBI:58359"/>
        <dbReference type="ChEBI" id="CHEBI:456216"/>
        <dbReference type="EC" id="6.3.1.2"/>
    </reaction>
</comment>
<dbReference type="GO" id="GO:0005524">
    <property type="term" value="F:ATP binding"/>
    <property type="evidence" value="ECO:0007669"/>
    <property type="project" value="UniProtKB-KW"/>
</dbReference>
<evidence type="ECO:0000256" key="7">
    <source>
        <dbReference type="RuleBase" id="RU000384"/>
    </source>
</evidence>
<feature type="binding site" evidence="2">
    <location>
        <position position="353"/>
    </location>
    <ligand>
        <name>L-glutamate</name>
        <dbReference type="ChEBI" id="CHEBI:29985"/>
    </ligand>
</feature>
<feature type="binding site" evidence="4">
    <location>
        <position position="226"/>
    </location>
    <ligand>
        <name>Mg(2+)</name>
        <dbReference type="ChEBI" id="CHEBI:18420"/>
        <label>1</label>
    </ligand>
</feature>
<feature type="binding site" evidence="3">
    <location>
        <begin position="285"/>
        <end position="287"/>
    </location>
    <ligand>
        <name>ATP</name>
        <dbReference type="ChEBI" id="CHEBI:30616"/>
    </ligand>
</feature>
<feature type="domain" description="GS catalytic" evidence="11">
    <location>
        <begin position="112"/>
        <end position="482"/>
    </location>
</feature>
<dbReference type="GO" id="GO:0016020">
    <property type="term" value="C:membrane"/>
    <property type="evidence" value="ECO:0007669"/>
    <property type="project" value="TreeGrafter"/>
</dbReference>
<comment type="caution">
    <text evidence="12">The sequence shown here is derived from an EMBL/GenBank/DDBJ whole genome shotgun (WGS) entry which is preliminary data.</text>
</comment>
<protein>
    <recommendedName>
        <fullName evidence="9">Glutamine synthetase</fullName>
        <ecNumber evidence="9">6.3.1.2</ecNumber>
    </recommendedName>
</protein>
<evidence type="ECO:0000256" key="9">
    <source>
        <dbReference type="RuleBase" id="RU004356"/>
    </source>
</evidence>
<organism evidence="12 13">
    <name type="scientific">Mariprofundus erugo</name>
    <dbReference type="NCBI Taxonomy" id="2528639"/>
    <lineage>
        <taxon>Bacteria</taxon>
        <taxon>Pseudomonadati</taxon>
        <taxon>Pseudomonadota</taxon>
        <taxon>Candidatius Mariprofundia</taxon>
        <taxon>Mariprofundales</taxon>
        <taxon>Mariprofundaceae</taxon>
        <taxon>Mariprofundus</taxon>
    </lineage>
</organism>
<keyword evidence="3 9" id="KW-0067">ATP-binding</keyword>
<feature type="binding site" evidence="2">
    <location>
        <begin position="278"/>
        <end position="279"/>
    </location>
    <ligand>
        <name>L-glutamate</name>
        <dbReference type="ChEBI" id="CHEBI:29985"/>
    </ligand>
</feature>
<feature type="domain" description="GS beta-grasp" evidence="10">
    <location>
        <begin position="20"/>
        <end position="104"/>
    </location>
</feature>
<dbReference type="Proteomes" id="UP000306585">
    <property type="component" value="Unassembled WGS sequence"/>
</dbReference>
<dbReference type="GO" id="GO:0046872">
    <property type="term" value="F:metal ion binding"/>
    <property type="evidence" value="ECO:0007669"/>
    <property type="project" value="UniProtKB-KW"/>
</dbReference>
<comment type="subcellular location">
    <subcellularLocation>
        <location evidence="8">Cytoplasm</location>
    </subcellularLocation>
</comment>
<feature type="modified residue" description="O-AMP-tyrosine" evidence="5">
    <location>
        <position position="411"/>
    </location>
</feature>
<evidence type="ECO:0000259" key="10">
    <source>
        <dbReference type="PROSITE" id="PS51986"/>
    </source>
</evidence>
<dbReference type="SUPFAM" id="SSF55931">
    <property type="entry name" value="Glutamine synthetase/guanido kinase"/>
    <property type="match status" value="1"/>
</dbReference>
<feature type="binding site" evidence="4">
    <location>
        <position position="137"/>
    </location>
    <ligand>
        <name>Mg(2+)</name>
        <dbReference type="ChEBI" id="CHEBI:18420"/>
        <label>1</label>
    </ligand>
</feature>
<dbReference type="InterPro" id="IPR008146">
    <property type="entry name" value="Gln_synth_cat_dom"/>
</dbReference>
<dbReference type="InterPro" id="IPR014746">
    <property type="entry name" value="Gln_synth/guanido_kin_cat_dom"/>
</dbReference>
<feature type="binding site" evidence="2">
    <location>
        <position position="373"/>
    </location>
    <ligand>
        <name>L-glutamate</name>
        <dbReference type="ChEBI" id="CHEBI:29985"/>
    </ligand>
</feature>
<name>A0A5R9GSQ3_9PROT</name>
<evidence type="ECO:0000256" key="8">
    <source>
        <dbReference type="RuleBase" id="RU000387"/>
    </source>
</evidence>
<keyword evidence="8" id="KW-0963">Cytoplasm</keyword>
<dbReference type="GO" id="GO:0005737">
    <property type="term" value="C:cytoplasm"/>
    <property type="evidence" value="ECO:0007669"/>
    <property type="project" value="UniProtKB-SubCell"/>
</dbReference>
<gene>
    <name evidence="12" type="primary">glnA</name>
    <name evidence="12" type="ORF">FEF65_07595</name>
</gene>
<dbReference type="PROSITE" id="PS00180">
    <property type="entry name" value="GLNA_1"/>
    <property type="match status" value="1"/>
</dbReference>
<dbReference type="EMBL" id="VBRY01000006">
    <property type="protein sequence ID" value="TLS67287.1"/>
    <property type="molecule type" value="Genomic_DNA"/>
</dbReference>
<feature type="binding site" evidence="4">
    <location>
        <position position="283"/>
    </location>
    <ligand>
        <name>Mg(2+)</name>
        <dbReference type="ChEBI" id="CHEBI:18420"/>
        <label>1</label>
    </ligand>
</feature>
<dbReference type="InterPro" id="IPR036651">
    <property type="entry name" value="Gln_synt_N_sf"/>
</dbReference>
<dbReference type="Gene3D" id="3.30.590.10">
    <property type="entry name" value="Glutamine synthetase/guanido kinase, catalytic domain"/>
    <property type="match status" value="1"/>
</dbReference>
<evidence type="ECO:0000256" key="1">
    <source>
        <dbReference type="ARBA" id="ARBA00009897"/>
    </source>
</evidence>
<feature type="binding site" evidence="3">
    <location>
        <position position="353"/>
    </location>
    <ligand>
        <name>ATP</name>
        <dbReference type="ChEBI" id="CHEBI:30616"/>
    </ligand>
</feature>
<dbReference type="NCBIfam" id="TIGR00653">
    <property type="entry name" value="GlnA"/>
    <property type="match status" value="1"/>
</dbReference>
<dbReference type="InterPro" id="IPR027303">
    <property type="entry name" value="Gln_synth_gly_rich_site"/>
</dbReference>
<dbReference type="Pfam" id="PF03951">
    <property type="entry name" value="Gln-synt_N"/>
    <property type="match status" value="1"/>
</dbReference>
<keyword evidence="3 9" id="KW-0547">Nucleotide-binding</keyword>
<dbReference type="Pfam" id="PF00120">
    <property type="entry name" value="Gln-synt_C"/>
    <property type="match status" value="1"/>
</dbReference>
<evidence type="ECO:0000256" key="2">
    <source>
        <dbReference type="PIRSR" id="PIRSR604809-1"/>
    </source>
</evidence>
<dbReference type="AlphaFoldDB" id="A0A5R9GSQ3"/>
<dbReference type="GO" id="GO:0006542">
    <property type="term" value="P:glutamine biosynthetic process"/>
    <property type="evidence" value="ECO:0007669"/>
    <property type="project" value="InterPro"/>
</dbReference>
<feature type="binding site" evidence="2">
    <location>
        <position position="335"/>
    </location>
    <ligand>
        <name>L-glutamate</name>
        <dbReference type="ChEBI" id="CHEBI:29985"/>
    </ligand>
</feature>
<evidence type="ECO:0000256" key="5">
    <source>
        <dbReference type="PIRSR" id="PIRSR604809-50"/>
    </source>
</evidence>
<keyword evidence="13" id="KW-1185">Reference proteome</keyword>
<dbReference type="PROSITE" id="PS00181">
    <property type="entry name" value="GLNA_ATP"/>
    <property type="match status" value="1"/>
</dbReference>
<keyword evidence="4" id="KW-0479">Metal-binding</keyword>
<feature type="binding site" evidence="4">
    <location>
        <position position="234"/>
    </location>
    <ligand>
        <name>Mg(2+)</name>
        <dbReference type="ChEBI" id="CHEBI:18420"/>
        <label>1</label>
    </ligand>
</feature>
<feature type="binding site" evidence="4">
    <location>
        <position position="139"/>
    </location>
    <ligand>
        <name>Mg(2+)</name>
        <dbReference type="ChEBI" id="CHEBI:18420"/>
        <label>1</label>
    </ligand>
</feature>
<dbReference type="EC" id="6.3.1.2" evidence="9"/>
<evidence type="ECO:0000313" key="12">
    <source>
        <dbReference type="EMBL" id="TLS67287.1"/>
    </source>
</evidence>
<comment type="similarity">
    <text evidence="1 6 7">Belongs to the glutamine synthetase family.</text>
</comment>
<proteinExistence type="inferred from homology"/>
<dbReference type="OrthoDB" id="5287709at2"/>
<dbReference type="InterPro" id="IPR008147">
    <property type="entry name" value="Gln_synt_N"/>
</dbReference>
<dbReference type="FunFam" id="3.30.590.10:FF:000001">
    <property type="entry name" value="Glutamine synthetase"/>
    <property type="match status" value="1"/>
</dbReference>
<dbReference type="InterPro" id="IPR027302">
    <property type="entry name" value="Gln_synth_N_conserv_site"/>
</dbReference>
<evidence type="ECO:0000256" key="4">
    <source>
        <dbReference type="PIRSR" id="PIRSR604809-3"/>
    </source>
</evidence>